<dbReference type="InterPro" id="IPR007450">
    <property type="entry name" value="BamE_dom"/>
</dbReference>
<feature type="domain" description="Outer membrane protein assembly factor BamE" evidence="4">
    <location>
        <begin position="44"/>
        <end position="111"/>
    </location>
</feature>
<proteinExistence type="predicted"/>
<dbReference type="Gene3D" id="3.30.1450.10">
    <property type="match status" value="1"/>
</dbReference>
<name>A0A654KI98_TAYEM</name>
<feature type="signal peptide" evidence="3">
    <location>
        <begin position="1"/>
        <end position="21"/>
    </location>
</feature>
<protein>
    <submittedName>
        <fullName evidence="5">Outer membrane protein A</fullName>
    </submittedName>
</protein>
<dbReference type="InterPro" id="IPR037873">
    <property type="entry name" value="BamE-like"/>
</dbReference>
<organism evidence="5 6">
    <name type="scientific">Taylorella equigenitalis (strain MCE9)</name>
    <dbReference type="NCBI Taxonomy" id="937774"/>
    <lineage>
        <taxon>Bacteria</taxon>
        <taxon>Pseudomonadati</taxon>
        <taxon>Pseudomonadota</taxon>
        <taxon>Betaproteobacteria</taxon>
        <taxon>Burkholderiales</taxon>
        <taxon>Alcaligenaceae</taxon>
        <taxon>Taylorella</taxon>
    </lineage>
</organism>
<dbReference type="Pfam" id="PF04355">
    <property type="entry name" value="BamE"/>
    <property type="match status" value="1"/>
</dbReference>
<evidence type="ECO:0000256" key="2">
    <source>
        <dbReference type="ARBA" id="ARBA00023136"/>
    </source>
</evidence>
<gene>
    <name evidence="5" type="ordered locus">TEQUI_0688</name>
</gene>
<evidence type="ECO:0000256" key="3">
    <source>
        <dbReference type="SAM" id="SignalP"/>
    </source>
</evidence>
<dbReference type="GO" id="GO:0019867">
    <property type="term" value="C:outer membrane"/>
    <property type="evidence" value="ECO:0007669"/>
    <property type="project" value="InterPro"/>
</dbReference>
<dbReference type="Proteomes" id="UP000007472">
    <property type="component" value="Chromosome"/>
</dbReference>
<keyword evidence="1 3" id="KW-0732">Signal</keyword>
<dbReference type="EMBL" id="CP002456">
    <property type="protein sequence ID" value="ADU91626.1"/>
    <property type="molecule type" value="Genomic_DNA"/>
</dbReference>
<dbReference type="PROSITE" id="PS51257">
    <property type="entry name" value="PROKAR_LIPOPROTEIN"/>
    <property type="match status" value="1"/>
</dbReference>
<accession>A0A654KI98</accession>
<evidence type="ECO:0000259" key="4">
    <source>
        <dbReference type="Pfam" id="PF04355"/>
    </source>
</evidence>
<dbReference type="AlphaFoldDB" id="A0A654KI98"/>
<keyword evidence="2" id="KW-0472">Membrane</keyword>
<evidence type="ECO:0000313" key="5">
    <source>
        <dbReference type="EMBL" id="ADU91626.1"/>
    </source>
</evidence>
<evidence type="ECO:0000313" key="6">
    <source>
        <dbReference type="Proteomes" id="UP000007472"/>
    </source>
</evidence>
<dbReference type="KEGG" id="teq:TEQUI_0688"/>
<evidence type="ECO:0000256" key="1">
    <source>
        <dbReference type="ARBA" id="ARBA00022729"/>
    </source>
</evidence>
<feature type="chain" id="PRO_5025006283" evidence="3">
    <location>
        <begin position="22"/>
        <end position="125"/>
    </location>
</feature>
<sequence>MKKFALPLVLSLGLTACGSLTQVSPEGQPQSDIKWPEVNSGITGTMPPKQTVRELKTGMHKNDFYNLIGVPHFSEGWDVREWDYLFRVEDKGVMKQCQFKILFDKDNRAKNFYWKPVECAGLYAQ</sequence>
<reference evidence="5 6" key="1">
    <citation type="journal article" date="2011" name="J. Bacteriol.">
        <title>Genome sequence of Taylorella equigenitalis MCE9, the causative agent of contagious equine metritis.</title>
        <authorList>
            <person name="Hebert L."/>
            <person name="Moumen B."/>
            <person name="Duquesne F."/>
            <person name="Breuil M.F."/>
            <person name="Laugier C."/>
            <person name="Batto J.M."/>
            <person name="Renault P."/>
            <person name="Petry S."/>
        </authorList>
    </citation>
    <scope>NUCLEOTIDE SEQUENCE [LARGE SCALE GENOMIC DNA]</scope>
    <source>
        <strain evidence="5 6">MCE9</strain>
    </source>
</reference>